<name>A0A5C8V6Y1_9FLAO</name>
<keyword evidence="2" id="KW-1185">Reference proteome</keyword>
<evidence type="ECO:0000313" key="1">
    <source>
        <dbReference type="EMBL" id="TXN36899.1"/>
    </source>
</evidence>
<proteinExistence type="predicted"/>
<dbReference type="AlphaFoldDB" id="A0A5C8V6Y1"/>
<comment type="caution">
    <text evidence="1">The sequence shown here is derived from an EMBL/GenBank/DDBJ whole genome shotgun (WGS) entry which is preliminary data.</text>
</comment>
<dbReference type="Proteomes" id="UP000321456">
    <property type="component" value="Unassembled WGS sequence"/>
</dbReference>
<accession>A0A5C8V6Y1</accession>
<organism evidence="1 2">
    <name type="scientific">Flagellimonas hymeniacidonis</name>
    <dbReference type="NCBI Taxonomy" id="2603628"/>
    <lineage>
        <taxon>Bacteria</taxon>
        <taxon>Pseudomonadati</taxon>
        <taxon>Bacteroidota</taxon>
        <taxon>Flavobacteriia</taxon>
        <taxon>Flavobacteriales</taxon>
        <taxon>Flavobacteriaceae</taxon>
        <taxon>Flagellimonas</taxon>
    </lineage>
</organism>
<gene>
    <name evidence="1" type="ORF">FVB32_01020</name>
</gene>
<sequence>MKGTIDSIQIVFKETIESIREYCTRWYSAEKDMVFRKLKYKDLSETNPLKFFHLNNIKKDNGLNTWNSKYLNESLNDIYVRNVARVVIDELEYFEEYLFDFQVGQNLDALKEKIVAKEEEILKLKNEYRVYGIAIAKYLKTENEGSDGLMFERFKIIKELNTEYGNNNQCSSTHDYPYFEVNGVEFLDFELIYVFCKLFFKLSKILPSNTQDLRRVNENYYSSIFAHEVAEEILSCVLKHFKAIDNVEIAVKGRFMPITDAFWSVFQEDLDFFRKSAKKIEYIKYLDTTYGLGTKAKLSGGVAHEKEVSDFVENLSTYKTLKG</sequence>
<protein>
    <submittedName>
        <fullName evidence="1">Uncharacterized protein</fullName>
    </submittedName>
</protein>
<evidence type="ECO:0000313" key="2">
    <source>
        <dbReference type="Proteomes" id="UP000321456"/>
    </source>
</evidence>
<dbReference type="EMBL" id="VRUR01000001">
    <property type="protein sequence ID" value="TXN36899.1"/>
    <property type="molecule type" value="Genomic_DNA"/>
</dbReference>
<reference evidence="1 2" key="1">
    <citation type="submission" date="2019-08" db="EMBL/GenBank/DDBJ databases">
        <title>Professor.</title>
        <authorList>
            <person name="Park J.S."/>
        </authorList>
    </citation>
    <scope>NUCLEOTIDE SEQUENCE [LARGE SCALE GENOMIC DNA]</scope>
    <source>
        <strain evidence="1 2">176CP5-101</strain>
    </source>
</reference>
<dbReference type="RefSeq" id="WP_147740732.1">
    <property type="nucleotide sequence ID" value="NZ_VRUR01000001.1"/>
</dbReference>